<keyword evidence="1" id="KW-0614">Plasmid</keyword>
<protein>
    <submittedName>
        <fullName evidence="1">Uncharacterized protein</fullName>
    </submittedName>
</protein>
<geneLocation type="plasmid" evidence="1 2">
    <name>pR132501</name>
</geneLocation>
<evidence type="ECO:0000313" key="1">
    <source>
        <dbReference type="EMBL" id="ACS59117.1"/>
    </source>
</evidence>
<reference evidence="1 2" key="1">
    <citation type="journal article" date="2010" name="Stand. Genomic Sci.">
        <title>Complete genome sequence of Rhizobium leguminosarum bv. trifolii strain WSM1325, an effective microsymbiont of annual Mediterranean clovers.</title>
        <authorList>
            <person name="Reeve W."/>
            <person name="O'Hara G."/>
            <person name="Chain P."/>
            <person name="Ardley J."/>
            <person name="Brau L."/>
            <person name="Nandesena K."/>
            <person name="Tiwari R."/>
            <person name="Copeland A."/>
            <person name="Nolan M."/>
            <person name="Han C."/>
            <person name="Brettin T."/>
            <person name="Land M."/>
            <person name="Ovchinikova G."/>
            <person name="Ivanova N."/>
            <person name="Mavromatis K."/>
            <person name="Markowitz V."/>
            <person name="Kyrpides N."/>
            <person name="Melino V."/>
            <person name="Denton M."/>
            <person name="Yates R."/>
            <person name="Howieson J."/>
        </authorList>
    </citation>
    <scope>NUCLEOTIDE SEQUENCE [LARGE SCALE GENOMIC DNA]</scope>
    <source>
        <strain evidence="1 2">WSM1325</strain>
        <plasmid evidence="2">Plasmid pR132501</plasmid>
    </source>
</reference>
<accession>C6B4V9</accession>
<proteinExistence type="predicted"/>
<dbReference type="AlphaFoldDB" id="C6B4V9"/>
<organism evidence="1 2">
    <name type="scientific">Rhizobium leguminosarum bv. trifolii (strain WSM1325)</name>
    <dbReference type="NCBI Taxonomy" id="395491"/>
    <lineage>
        <taxon>Bacteria</taxon>
        <taxon>Pseudomonadati</taxon>
        <taxon>Pseudomonadota</taxon>
        <taxon>Alphaproteobacteria</taxon>
        <taxon>Hyphomicrobiales</taxon>
        <taxon>Rhizobiaceae</taxon>
        <taxon>Rhizobium/Agrobacterium group</taxon>
        <taxon>Rhizobium</taxon>
    </lineage>
</organism>
<name>C6B4V9_RHILS</name>
<evidence type="ECO:0000313" key="2">
    <source>
        <dbReference type="Proteomes" id="UP000002256"/>
    </source>
</evidence>
<dbReference type="KEGG" id="rlg:Rleg_4895"/>
<gene>
    <name evidence="1" type="ordered locus">Rleg_4895</name>
</gene>
<dbReference type="Proteomes" id="UP000002256">
    <property type="component" value="Plasmid pR132501"/>
</dbReference>
<sequence length="51" mass="5999">MGHYSLSKANQHIVPADDPRRWPRDCYKIQVWKLEEKPSDVNLALDLYDDA</sequence>
<dbReference type="EMBL" id="CP001623">
    <property type="protein sequence ID" value="ACS59117.1"/>
    <property type="molecule type" value="Genomic_DNA"/>
</dbReference>
<dbReference type="HOGENOM" id="CLU_3103079_0_0_5"/>